<organism evidence="3 4">
    <name type="scientific">Biomphalaria glabrata</name>
    <name type="common">Bloodfluke planorb</name>
    <name type="synonym">Freshwater snail</name>
    <dbReference type="NCBI Taxonomy" id="6526"/>
    <lineage>
        <taxon>Eukaryota</taxon>
        <taxon>Metazoa</taxon>
        <taxon>Spiralia</taxon>
        <taxon>Lophotrochozoa</taxon>
        <taxon>Mollusca</taxon>
        <taxon>Gastropoda</taxon>
        <taxon>Heterobranchia</taxon>
        <taxon>Euthyneura</taxon>
        <taxon>Panpulmonata</taxon>
        <taxon>Hygrophila</taxon>
        <taxon>Lymnaeoidea</taxon>
        <taxon>Planorbidae</taxon>
        <taxon>Biomphalaria</taxon>
    </lineage>
</organism>
<protein>
    <submittedName>
        <fullName evidence="4">Uncharacterized protein LOC106061796 isoform X1</fullName>
    </submittedName>
</protein>
<feature type="compositionally biased region" description="Basic residues" evidence="1">
    <location>
        <begin position="132"/>
        <end position="144"/>
    </location>
</feature>
<keyword evidence="3" id="KW-1185">Reference proteome</keyword>
<accession>A0A9W2ZVJ8</accession>
<feature type="compositionally biased region" description="Basic and acidic residues" evidence="1">
    <location>
        <begin position="118"/>
        <end position="131"/>
    </location>
</feature>
<dbReference type="GeneID" id="106061796"/>
<dbReference type="Pfam" id="PF07716">
    <property type="entry name" value="bZIP_2"/>
    <property type="match status" value="1"/>
</dbReference>
<evidence type="ECO:0000259" key="2">
    <source>
        <dbReference type="PROSITE" id="PS50217"/>
    </source>
</evidence>
<dbReference type="RefSeq" id="XP_055878923.1">
    <property type="nucleotide sequence ID" value="XM_056022948.1"/>
</dbReference>
<dbReference type="GO" id="GO:0003700">
    <property type="term" value="F:DNA-binding transcription factor activity"/>
    <property type="evidence" value="ECO:0007669"/>
    <property type="project" value="InterPro"/>
</dbReference>
<dbReference type="AlphaFoldDB" id="A0A9W2ZVJ8"/>
<sequence>MTCRDRKHSPGTWPTHVHSTRLQCVEVSPGMETNDNNEDYDEATMAMLCANLPSNVFNSSTPDPRLQRAWQETERTNQVTPILKEELRFYILAKRLKKGEPEIDTTSDVPKNYELTEEEMRKKERRKEQNRKAAKKCREKRKMKSLSEAEITDNKRKENQRLRDEVLRLNFIVSQLQRYLDEHLRSDQCLKVKPNFEPMTHGAEPEALRHLPLTSFETPPKEIRKRPYPFTREKSSEYLSGVQNRVAEFAGPSGSFPEGVGCFPDGSILPEHYTQQFISPELDTQGDMSGSQGNGSEMPASPRYFPYLLPRTSAFQGFSQCSEMAADQSSVSDDVLAVFMTYKPLNDTMSDAASQSTINERLETDESVEAGNDFLENYNFLSETEQETSFSEYPMEDSDQFLQACPPSPLTPLSPVSPSFPPPTSLPSTPSQTMTYILGNEGLISPCGSKENPARPPIRRTSSCVSVPSPYGGLQSTSSISPPPSVPSPASHGLPESPPILQGFAPLDEARYFTQYSPTSSVAAEADTFQLADHFQEQHVSSSVLF</sequence>
<evidence type="ECO:0000313" key="3">
    <source>
        <dbReference type="Proteomes" id="UP001165740"/>
    </source>
</evidence>
<dbReference type="CDD" id="cd14686">
    <property type="entry name" value="bZIP"/>
    <property type="match status" value="1"/>
</dbReference>
<name>A0A9W2ZVJ8_BIOGL</name>
<reference evidence="4" key="1">
    <citation type="submission" date="2025-08" db="UniProtKB">
        <authorList>
            <consortium name="RefSeq"/>
        </authorList>
    </citation>
    <scope>IDENTIFICATION</scope>
</reference>
<dbReference type="PROSITE" id="PS00036">
    <property type="entry name" value="BZIP_BASIC"/>
    <property type="match status" value="1"/>
</dbReference>
<dbReference type="Gene3D" id="1.20.5.170">
    <property type="match status" value="1"/>
</dbReference>
<evidence type="ECO:0000313" key="4">
    <source>
        <dbReference type="RefSeq" id="XP_055878923.1"/>
    </source>
</evidence>
<dbReference type="OrthoDB" id="6160910at2759"/>
<feature type="region of interest" description="Disordered" evidence="1">
    <location>
        <begin position="114"/>
        <end position="158"/>
    </location>
</feature>
<dbReference type="PROSITE" id="PS50217">
    <property type="entry name" value="BZIP"/>
    <property type="match status" value="1"/>
</dbReference>
<dbReference type="InterPro" id="IPR004827">
    <property type="entry name" value="bZIP"/>
</dbReference>
<feature type="domain" description="BZIP" evidence="2">
    <location>
        <begin position="120"/>
        <end position="183"/>
    </location>
</feature>
<dbReference type="Proteomes" id="UP001165740">
    <property type="component" value="Chromosome 3"/>
</dbReference>
<feature type="region of interest" description="Disordered" evidence="1">
    <location>
        <begin position="447"/>
        <end position="502"/>
    </location>
</feature>
<feature type="region of interest" description="Disordered" evidence="1">
    <location>
        <begin position="385"/>
        <end position="430"/>
    </location>
</feature>
<proteinExistence type="predicted"/>
<gene>
    <name evidence="4" type="primary">LOC106061796</name>
</gene>
<evidence type="ECO:0000256" key="1">
    <source>
        <dbReference type="SAM" id="MobiDB-lite"/>
    </source>
</evidence>